<dbReference type="InterPro" id="IPR023614">
    <property type="entry name" value="Porin_dom_sf"/>
</dbReference>
<name>A0A5J4QXH5_9ZZZZ</name>
<dbReference type="Pfam" id="PF07396">
    <property type="entry name" value="Porin_O_P"/>
    <property type="match status" value="1"/>
</dbReference>
<reference evidence="1" key="1">
    <citation type="submission" date="2019-03" db="EMBL/GenBank/DDBJ databases">
        <title>Single cell metagenomics reveals metabolic interactions within the superorganism composed of flagellate Streblomastix strix and complex community of Bacteroidetes bacteria on its surface.</title>
        <authorList>
            <person name="Treitli S.C."/>
            <person name="Kolisko M."/>
            <person name="Husnik F."/>
            <person name="Keeling P."/>
            <person name="Hampl V."/>
        </authorList>
    </citation>
    <scope>NUCLEOTIDE SEQUENCE</scope>
    <source>
        <strain evidence="1">STM</strain>
    </source>
</reference>
<dbReference type="InterPro" id="IPR010870">
    <property type="entry name" value="Porin_O/P"/>
</dbReference>
<comment type="caution">
    <text evidence="1">The sequence shown here is derived from an EMBL/GenBank/DDBJ whole genome shotgun (WGS) entry which is preliminary data.</text>
</comment>
<evidence type="ECO:0000313" key="1">
    <source>
        <dbReference type="EMBL" id="KAA6326039.1"/>
    </source>
</evidence>
<dbReference type="EMBL" id="SNRY01002239">
    <property type="protein sequence ID" value="KAA6326039.1"/>
    <property type="molecule type" value="Genomic_DNA"/>
</dbReference>
<accession>A0A5J4QXH5</accession>
<evidence type="ECO:0008006" key="2">
    <source>
        <dbReference type="Google" id="ProtNLM"/>
    </source>
</evidence>
<dbReference type="AlphaFoldDB" id="A0A5J4QXH5"/>
<sequence length="345" mass="38646">MRAIHSNMVTMKRSLFLIIAFIALNTTIAQELPTVNTLKEHISLSGYAQTGYTYDDRTDLNTFDIKRIIFMAEGKISDKWLCYFMYTFGGTLTEIYTQYTFSTALSARLGQFKTPYSIENLMSPTVVELINCASLATNYLAGLDNSDKLYGGTGGRDIGLMIQGDLWGNWLHYQLALMNGQGINLKDQNKNKDVVGNLMVKPLKWLSVGGSFIQGKGHALAASDMVSGIAQGDDYTRNRWAAGVLVETKPVSLRSEYLNGKDGEIKSDGFYAVASFHLIPNKVDAVASYDYFNGNKSLGNQQTNYVAGVQYWLYPKCRLQLQYTFRNMKEGEDSNLIQTQIQVRF</sequence>
<gene>
    <name evidence="1" type="ORF">EZS27_024806</name>
</gene>
<dbReference type="SUPFAM" id="SSF56935">
    <property type="entry name" value="Porins"/>
    <property type="match status" value="1"/>
</dbReference>
<protein>
    <recommendedName>
        <fullName evidence="2">Phosphate-selective porin O and P</fullName>
    </recommendedName>
</protein>
<organism evidence="1">
    <name type="scientific">termite gut metagenome</name>
    <dbReference type="NCBI Taxonomy" id="433724"/>
    <lineage>
        <taxon>unclassified sequences</taxon>
        <taxon>metagenomes</taxon>
        <taxon>organismal metagenomes</taxon>
    </lineage>
</organism>
<proteinExistence type="predicted"/>
<dbReference type="Gene3D" id="2.40.160.10">
    <property type="entry name" value="Porin"/>
    <property type="match status" value="1"/>
</dbReference>